<dbReference type="Proteomes" id="UP000519972">
    <property type="component" value="Unassembled WGS sequence"/>
</dbReference>
<accession>A0A7Y3S2R5</accession>
<evidence type="ECO:0000313" key="2">
    <source>
        <dbReference type="EMBL" id="NNU35946.1"/>
    </source>
</evidence>
<dbReference type="EMBL" id="JABFCN010000009">
    <property type="protein sequence ID" value="NNU35946.1"/>
    <property type="molecule type" value="Genomic_DNA"/>
</dbReference>
<evidence type="ECO:0000256" key="1">
    <source>
        <dbReference type="SAM" id="SignalP"/>
    </source>
</evidence>
<feature type="signal peptide" evidence="1">
    <location>
        <begin position="1"/>
        <end position="23"/>
    </location>
</feature>
<reference evidence="2 3" key="1">
    <citation type="submission" date="2020-02" db="EMBL/GenBank/DDBJ databases">
        <authorList>
            <person name="Sun Q."/>
        </authorList>
    </citation>
    <scope>NUCLEOTIDE SEQUENCE [LARGE SCALE GENOMIC DNA]</scope>
    <source>
        <strain evidence="2 3">CCBAU 03386</strain>
    </source>
</reference>
<keyword evidence="1" id="KW-0732">Signal</keyword>
<feature type="chain" id="PRO_5031370674" evidence="1">
    <location>
        <begin position="24"/>
        <end position="139"/>
    </location>
</feature>
<dbReference type="AlphaFoldDB" id="A0A7Y3S2R5"/>
<name>A0A7Y3S2R5_9HYPH</name>
<comment type="caution">
    <text evidence="2">The sequence shown here is derived from an EMBL/GenBank/DDBJ whole genome shotgun (WGS) entry which is preliminary data.</text>
</comment>
<organism evidence="2 3">
    <name type="scientific">Rhizobium sophorae</name>
    <dbReference type="NCBI Taxonomy" id="1535242"/>
    <lineage>
        <taxon>Bacteria</taxon>
        <taxon>Pseudomonadati</taxon>
        <taxon>Pseudomonadota</taxon>
        <taxon>Alphaproteobacteria</taxon>
        <taxon>Hyphomicrobiales</taxon>
        <taxon>Rhizobiaceae</taxon>
        <taxon>Rhizobium/Agrobacterium group</taxon>
        <taxon>Rhizobium</taxon>
    </lineage>
</organism>
<dbReference type="RefSeq" id="WP_171376087.1">
    <property type="nucleotide sequence ID" value="NZ_JABFCN010000009.1"/>
</dbReference>
<dbReference type="InterPro" id="IPR035437">
    <property type="entry name" value="SNase_OB-fold_sf"/>
</dbReference>
<keyword evidence="3" id="KW-1185">Reference proteome</keyword>
<gene>
    <name evidence="2" type="ORF">G9X64_05510</name>
</gene>
<sequence>MSFRPLLLSGVLVFLCQVVPAYADPCKAPLPAQAGVQLSGTVRYVGDGDSLCVGKTADPNAWIEVRLADFNAPELHEDRGAQGKVALERIALHREVTCTTERGRSRRVISFDRVIARCRVGSQPIGDMLRQAGAPEGGN</sequence>
<proteinExistence type="predicted"/>
<dbReference type="Gene3D" id="2.40.50.90">
    <property type="match status" value="1"/>
</dbReference>
<evidence type="ECO:0000313" key="3">
    <source>
        <dbReference type="Proteomes" id="UP000519972"/>
    </source>
</evidence>
<dbReference type="SUPFAM" id="SSF50199">
    <property type="entry name" value="Staphylococcal nuclease"/>
    <property type="match status" value="1"/>
</dbReference>
<protein>
    <submittedName>
        <fullName evidence="2">Nuclease</fullName>
    </submittedName>
</protein>